<feature type="compositionally biased region" description="Acidic residues" evidence="5">
    <location>
        <begin position="45"/>
        <end position="58"/>
    </location>
</feature>
<evidence type="ECO:0000256" key="1">
    <source>
        <dbReference type="ARBA" id="ARBA00010171"/>
    </source>
</evidence>
<dbReference type="InParanoid" id="A8P6I0"/>
<feature type="coiled-coil region" evidence="4">
    <location>
        <begin position="1001"/>
        <end position="1038"/>
    </location>
</feature>
<evidence type="ECO:0000313" key="8">
    <source>
        <dbReference type="Proteomes" id="UP000001861"/>
    </source>
</evidence>
<dbReference type="eggNOG" id="KOG0979">
    <property type="taxonomic scope" value="Eukaryota"/>
</dbReference>
<dbReference type="KEGG" id="cci:CC1G_12433"/>
<feature type="region of interest" description="Disordered" evidence="5">
    <location>
        <begin position="1"/>
        <end position="121"/>
    </location>
</feature>
<comment type="similarity">
    <text evidence="1">Belongs to the SMC family. SMC5 subfamily.</text>
</comment>
<dbReference type="STRING" id="240176.A8P6I0"/>
<dbReference type="OrthoDB" id="10254973at2759"/>
<feature type="domain" description="RecF/RecN/SMC N-terminal" evidence="6">
    <location>
        <begin position="135"/>
        <end position="1164"/>
    </location>
</feature>
<evidence type="ECO:0000256" key="4">
    <source>
        <dbReference type="SAM" id="Coils"/>
    </source>
</evidence>
<dbReference type="GO" id="GO:0030915">
    <property type="term" value="C:Smc5-Smc6 complex"/>
    <property type="evidence" value="ECO:0007669"/>
    <property type="project" value="TreeGrafter"/>
</dbReference>
<proteinExistence type="inferred from homology"/>
<feature type="compositionally biased region" description="Basic and acidic residues" evidence="5">
    <location>
        <begin position="33"/>
        <end position="44"/>
    </location>
</feature>
<sequence>MPRRVVESDSDASEGEGGSNRQTRQTRSNGVRVKQEKQKQRATTEEQDDDDMYGDEPTQEQRRQAEEQRANSQHSDDEDEEGTPRGNKRQRVNDAGDSRSTSSPGPSGERDESAPPRVKVKTLPRDVDGFIPGSIVRIQLKNFVTYDFVEFRPGAFLNMIIGPNGTGKSSIACAIALGLNFPPKILGRATEINAFVKNGTESGHIEIELKGKNKRNLVIRRTLSAKDKKSSFTLNGEPATGREINEKMAELNVQVENLCSFLPQDKVSSFAAMTPQQLLVETQKAAGDPNLTNWFEALKEEGAVEKKLRQKLKEDEAKCEQMRQRNDGIARDVERFKERKRIEKEIEILNVLIPPAKYREMRKEYLVLKRKQRKLHARVVRLKNKNAPAHEKLAELEVEVKEAGKKREKLKKALVATHDEMKKRKGDCDSLERESEKLTNELDGLKKEERRRQSEISKLESNIAEIEAELAQPKPEDIDCDAREVMAERKETHTLMMNKKLEFDRLNEETHGLIKQKVHLGGNITNVQKSIAALAQPEQAKFENLRQWDSDVYEAVLWLRQNRNLFKMEVFEPPMLSCSVKDMSFAAHIEACFSGNQLKTFVTQCREDLHTLNKHINDSATKDGRRIRVPTWWRTGGVARPPMTPEQLAELGFEGYAIDFLRFPQGMQDFLTLELNLHRTAISRNPNVDVNRAMDYVGHGGGGSFINGYVMNTVTRSRYGRRAISNLTREISHKPHRFGTPAVDPAVEERYQAQIRQFEVEIEELVKQINVNDPTLKQLSAELEPMKQRVATLDRKIARMKKWEDDRLRVEARLTRLKENLTKLRNAPPVDEKRKTLKALLVKVSEKRVKLAKDILALSHKMMLKQIECSKAGFELLQLTANKDHLKALCDEKDAKHQQAGQEFNKVHAEFTALKAEVRNFVNGELHKTISEASEEAREIFKKTEEAIADYERKVKKAKASGMPIPEPDGVDLRTVTELEDELATLNASLSMIMATNPGVLEEYEQRERSIEQLKETIDQLNTQIESSARRIKATRDKWQPALEKLVASIGERFSAAFDRIGCAGEIRIREEEDYDKWAIEIYVKFRDTEKLQLLTSHRQSGGERSLTTILYLMSLTEEARAPFSLVDEINQGMDQRAERVVHNSMVDVTCKEDSAQYFLITPKLLTDLKYHERMKILCVNNGEWLPEERGVGSMMNMIEGYVQKRNQGGRGAI</sequence>
<dbReference type="Pfam" id="PF02463">
    <property type="entry name" value="SMC_N"/>
    <property type="match status" value="1"/>
</dbReference>
<dbReference type="OMA" id="RFWTSQP"/>
<dbReference type="PANTHER" id="PTHR45916:SF1">
    <property type="entry name" value="STRUCTURAL MAINTENANCE OF CHROMOSOMES PROTEIN 5"/>
    <property type="match status" value="1"/>
</dbReference>
<keyword evidence="3 4" id="KW-0175">Coiled coil</keyword>
<feature type="coiled-coil region" evidence="4">
    <location>
        <begin position="305"/>
        <end position="339"/>
    </location>
</feature>
<accession>A8P6I0</accession>
<feature type="compositionally biased region" description="Basic and acidic residues" evidence="5">
    <location>
        <begin position="59"/>
        <end position="69"/>
    </location>
</feature>
<reference evidence="7 8" key="1">
    <citation type="journal article" date="2010" name="Proc. Natl. Acad. Sci. U.S.A.">
        <title>Insights into evolution of multicellular fungi from the assembled chromosomes of the mushroom Coprinopsis cinerea (Coprinus cinereus).</title>
        <authorList>
            <person name="Stajich J.E."/>
            <person name="Wilke S.K."/>
            <person name="Ahren D."/>
            <person name="Au C.H."/>
            <person name="Birren B.W."/>
            <person name="Borodovsky M."/>
            <person name="Burns C."/>
            <person name="Canback B."/>
            <person name="Casselton L.A."/>
            <person name="Cheng C.K."/>
            <person name="Deng J."/>
            <person name="Dietrich F.S."/>
            <person name="Fargo D.C."/>
            <person name="Farman M.L."/>
            <person name="Gathman A.C."/>
            <person name="Goldberg J."/>
            <person name="Guigo R."/>
            <person name="Hoegger P.J."/>
            <person name="Hooker J.B."/>
            <person name="Huggins A."/>
            <person name="James T.Y."/>
            <person name="Kamada T."/>
            <person name="Kilaru S."/>
            <person name="Kodira C."/>
            <person name="Kues U."/>
            <person name="Kupfer D."/>
            <person name="Kwan H.S."/>
            <person name="Lomsadze A."/>
            <person name="Li W."/>
            <person name="Lilly W.W."/>
            <person name="Ma L.J."/>
            <person name="Mackey A.J."/>
            <person name="Manning G."/>
            <person name="Martin F."/>
            <person name="Muraguchi H."/>
            <person name="Natvig D.O."/>
            <person name="Palmerini H."/>
            <person name="Ramesh M.A."/>
            <person name="Rehmeyer C.J."/>
            <person name="Roe B.A."/>
            <person name="Shenoy N."/>
            <person name="Stanke M."/>
            <person name="Ter-Hovhannisyan V."/>
            <person name="Tunlid A."/>
            <person name="Velagapudi R."/>
            <person name="Vision T.J."/>
            <person name="Zeng Q."/>
            <person name="Zolan M.E."/>
            <person name="Pukkila P.J."/>
        </authorList>
    </citation>
    <scope>NUCLEOTIDE SEQUENCE [LARGE SCALE GENOMIC DNA]</scope>
    <source>
        <strain evidence="8">Okayama-7 / 130 / ATCC MYA-4618 / FGSC 9003</strain>
    </source>
</reference>
<gene>
    <name evidence="7" type="ORF">CC1G_12433</name>
</gene>
<evidence type="ECO:0000256" key="2">
    <source>
        <dbReference type="ARBA" id="ARBA00018687"/>
    </source>
</evidence>
<evidence type="ECO:0000256" key="3">
    <source>
        <dbReference type="ARBA" id="ARBA00023054"/>
    </source>
</evidence>
<organism evidence="7 8">
    <name type="scientific">Coprinopsis cinerea (strain Okayama-7 / 130 / ATCC MYA-4618 / FGSC 9003)</name>
    <name type="common">Inky cap fungus</name>
    <name type="synonym">Hormographiella aspergillata</name>
    <dbReference type="NCBI Taxonomy" id="240176"/>
    <lineage>
        <taxon>Eukaryota</taxon>
        <taxon>Fungi</taxon>
        <taxon>Dikarya</taxon>
        <taxon>Basidiomycota</taxon>
        <taxon>Agaricomycotina</taxon>
        <taxon>Agaricomycetes</taxon>
        <taxon>Agaricomycetidae</taxon>
        <taxon>Agaricales</taxon>
        <taxon>Agaricineae</taxon>
        <taxon>Psathyrellaceae</taxon>
        <taxon>Coprinopsis</taxon>
    </lineage>
</organism>
<dbReference type="GeneID" id="6015765"/>
<protein>
    <recommendedName>
        <fullName evidence="2">Structural maintenance of chromosomes protein 5</fullName>
    </recommendedName>
</protein>
<dbReference type="EMBL" id="AACS02000005">
    <property type="protein sequence ID" value="EAU82665.1"/>
    <property type="molecule type" value="Genomic_DNA"/>
</dbReference>
<dbReference type="Proteomes" id="UP000001861">
    <property type="component" value="Unassembled WGS sequence"/>
</dbReference>
<evidence type="ECO:0000259" key="6">
    <source>
        <dbReference type="Pfam" id="PF02463"/>
    </source>
</evidence>
<dbReference type="FunCoup" id="A8P6I0">
    <property type="interactions" value="825"/>
</dbReference>
<dbReference type="GO" id="GO:0000724">
    <property type="term" value="P:double-strand break repair via homologous recombination"/>
    <property type="evidence" value="ECO:0007669"/>
    <property type="project" value="TreeGrafter"/>
</dbReference>
<dbReference type="GO" id="GO:0003697">
    <property type="term" value="F:single-stranded DNA binding"/>
    <property type="evidence" value="ECO:0007669"/>
    <property type="project" value="TreeGrafter"/>
</dbReference>
<name>A8P6I0_COPC7</name>
<keyword evidence="8" id="KW-1185">Reference proteome</keyword>
<feature type="compositionally biased region" description="Polar residues" evidence="5">
    <location>
        <begin position="20"/>
        <end position="29"/>
    </location>
</feature>
<dbReference type="RefSeq" id="XP_001839161.1">
    <property type="nucleotide sequence ID" value="XM_001839109.1"/>
</dbReference>
<evidence type="ECO:0000256" key="5">
    <source>
        <dbReference type="SAM" id="MobiDB-lite"/>
    </source>
</evidence>
<comment type="caution">
    <text evidence="7">The sequence shown here is derived from an EMBL/GenBank/DDBJ whole genome shotgun (WGS) entry which is preliminary data.</text>
</comment>
<dbReference type="InterPro" id="IPR027417">
    <property type="entry name" value="P-loop_NTPase"/>
</dbReference>
<feature type="coiled-coil region" evidence="4">
    <location>
        <begin position="748"/>
        <end position="827"/>
    </location>
</feature>
<dbReference type="PANTHER" id="PTHR45916">
    <property type="entry name" value="STRUCTURAL MAINTENANCE OF CHROMOSOMES PROTEIN 5"/>
    <property type="match status" value="1"/>
</dbReference>
<dbReference type="SUPFAM" id="SSF52540">
    <property type="entry name" value="P-loop containing nucleoside triphosphate hydrolases"/>
    <property type="match status" value="1"/>
</dbReference>
<dbReference type="GO" id="GO:0005634">
    <property type="term" value="C:nucleus"/>
    <property type="evidence" value="ECO:0007669"/>
    <property type="project" value="TreeGrafter"/>
</dbReference>
<feature type="region of interest" description="Disordered" evidence="5">
    <location>
        <begin position="424"/>
        <end position="453"/>
    </location>
</feature>
<evidence type="ECO:0000313" key="7">
    <source>
        <dbReference type="EMBL" id="EAU82665.1"/>
    </source>
</evidence>
<feature type="coiled-coil region" evidence="4">
    <location>
        <begin position="934"/>
        <end position="961"/>
    </location>
</feature>
<dbReference type="AlphaFoldDB" id="A8P6I0"/>
<dbReference type="InterPro" id="IPR003395">
    <property type="entry name" value="RecF/RecN/SMC_N"/>
</dbReference>
<dbReference type="Gene3D" id="3.40.50.300">
    <property type="entry name" value="P-loop containing nucleotide triphosphate hydrolases"/>
    <property type="match status" value="2"/>
</dbReference>
<dbReference type="VEuPathDB" id="FungiDB:CC1G_12433"/>